<evidence type="ECO:0000313" key="2">
    <source>
        <dbReference type="Proteomes" id="UP001521116"/>
    </source>
</evidence>
<proteinExistence type="predicted"/>
<dbReference type="EMBL" id="JAJVDC020000111">
    <property type="protein sequence ID" value="KAL1624029.1"/>
    <property type="molecule type" value="Genomic_DNA"/>
</dbReference>
<protein>
    <submittedName>
        <fullName evidence="1">Uncharacterized protein</fullName>
    </submittedName>
</protein>
<reference evidence="1 2" key="1">
    <citation type="submission" date="2024-02" db="EMBL/GenBank/DDBJ databases">
        <title>De novo assembly and annotation of 12 fungi associated with fruit tree decline syndrome in Ontario, Canada.</title>
        <authorList>
            <person name="Sulman M."/>
            <person name="Ellouze W."/>
            <person name="Ilyukhin E."/>
        </authorList>
    </citation>
    <scope>NUCLEOTIDE SEQUENCE [LARGE SCALE GENOMIC DNA]</scope>
    <source>
        <strain evidence="1 2">M1-105</strain>
    </source>
</reference>
<comment type="caution">
    <text evidence="1">The sequence shown here is derived from an EMBL/GenBank/DDBJ whole genome shotgun (WGS) entry which is preliminary data.</text>
</comment>
<keyword evidence="2" id="KW-1185">Reference proteome</keyword>
<evidence type="ECO:0000313" key="1">
    <source>
        <dbReference type="EMBL" id="KAL1624029.1"/>
    </source>
</evidence>
<name>A0ABR3SLF8_9PEZI</name>
<dbReference type="Proteomes" id="UP001521116">
    <property type="component" value="Unassembled WGS sequence"/>
</dbReference>
<gene>
    <name evidence="1" type="ORF">SLS56_008011</name>
</gene>
<sequence>MGNVLLPCTPEIQRGKIDWEFEGGFDWKQFSKNFENESYRDYGIELTVRQYSNPESLSVPTEPPAEGSITISFYPDDLKVFSEHQKRLFALPIYERFQERENISLYLKPVPDGHLHPASDGLVLKRSRQFEGRYERVGYYRARALLGKPFLDQGKPKEEVKIV</sequence>
<organism evidence="1 2">
    <name type="scientific">Neofusicoccum ribis</name>
    <dbReference type="NCBI Taxonomy" id="45134"/>
    <lineage>
        <taxon>Eukaryota</taxon>
        <taxon>Fungi</taxon>
        <taxon>Dikarya</taxon>
        <taxon>Ascomycota</taxon>
        <taxon>Pezizomycotina</taxon>
        <taxon>Dothideomycetes</taxon>
        <taxon>Dothideomycetes incertae sedis</taxon>
        <taxon>Botryosphaeriales</taxon>
        <taxon>Botryosphaeriaceae</taxon>
        <taxon>Neofusicoccum</taxon>
    </lineage>
</organism>
<accession>A0ABR3SLF8</accession>